<proteinExistence type="predicted"/>
<evidence type="ECO:0000313" key="3">
    <source>
        <dbReference type="Proteomes" id="UP001501624"/>
    </source>
</evidence>
<dbReference type="Pfam" id="PF00107">
    <property type="entry name" value="ADH_zinc_N"/>
    <property type="match status" value="1"/>
</dbReference>
<dbReference type="Gene3D" id="3.40.50.720">
    <property type="entry name" value="NAD(P)-binding Rossmann-like Domain"/>
    <property type="match status" value="1"/>
</dbReference>
<protein>
    <submittedName>
        <fullName evidence="2">Zinc-binding alcohol dehydrogenase family protein</fullName>
    </submittedName>
</protein>
<dbReference type="InterPro" id="IPR036291">
    <property type="entry name" value="NAD(P)-bd_dom_sf"/>
</dbReference>
<feature type="domain" description="Enoyl reductase (ER)" evidence="1">
    <location>
        <begin position="11"/>
        <end position="304"/>
    </location>
</feature>
<dbReference type="SUPFAM" id="SSF50129">
    <property type="entry name" value="GroES-like"/>
    <property type="match status" value="1"/>
</dbReference>
<evidence type="ECO:0000259" key="1">
    <source>
        <dbReference type="SMART" id="SM00829"/>
    </source>
</evidence>
<keyword evidence="3" id="KW-1185">Reference proteome</keyword>
<organism evidence="2 3">
    <name type="scientific">Amycolatopsis tucumanensis</name>
    <dbReference type="NCBI Taxonomy" id="401106"/>
    <lineage>
        <taxon>Bacteria</taxon>
        <taxon>Bacillati</taxon>
        <taxon>Actinomycetota</taxon>
        <taxon>Actinomycetes</taxon>
        <taxon>Pseudonocardiales</taxon>
        <taxon>Pseudonocardiaceae</taxon>
        <taxon>Amycolatopsis</taxon>
    </lineage>
</organism>
<dbReference type="RefSeq" id="WP_237337157.1">
    <property type="nucleotide sequence ID" value="NZ_BAABCM010000012.1"/>
</dbReference>
<dbReference type="InterPro" id="IPR051397">
    <property type="entry name" value="Zn-ADH-like_protein"/>
</dbReference>
<dbReference type="PANTHER" id="PTHR43677">
    <property type="entry name" value="SHORT-CHAIN DEHYDROGENASE/REDUCTASE"/>
    <property type="match status" value="1"/>
</dbReference>
<sequence>MSTINAALVESFDEPPHFRSVPAPEAGPDQEVVDVLAVGVHPATRGIAAGKHYTSPQALPALAGADAVIRRADGSLGYVMLMGAGTLAERIVVDPAAVIPVPDGADPALVAATMNPALSSWTALRTRVPFQAGQSVLVHGATGNAGSTAVKVAKHLGAGRVIAAGRNRARLDELVDQGADAVVQLRPDEDATAAALAEAAAEVDVVLDYVWGQPTELAMRAVLGARTQHTRLLDWVQIGGMGGDGITLSGHLLRSNAFRILGSGFGAVDTQVMQAEFTELVAAIAAGGMAVRPHPFPLDQVEAAWAHRDAPGERTSSSCVIETTAVLPAPRFGIGLF</sequence>
<dbReference type="InterPro" id="IPR020843">
    <property type="entry name" value="ER"/>
</dbReference>
<dbReference type="PANTHER" id="PTHR43677:SF11">
    <property type="entry name" value="ZINC-CONTAINING ALCOHOL DEHYDROGENASE"/>
    <property type="match status" value="1"/>
</dbReference>
<dbReference type="SMART" id="SM00829">
    <property type="entry name" value="PKS_ER"/>
    <property type="match status" value="1"/>
</dbReference>
<gene>
    <name evidence="2" type="ORF">GCM10022380_67510</name>
</gene>
<dbReference type="InterPro" id="IPR013149">
    <property type="entry name" value="ADH-like_C"/>
</dbReference>
<dbReference type="SUPFAM" id="SSF51735">
    <property type="entry name" value="NAD(P)-binding Rossmann-fold domains"/>
    <property type="match status" value="1"/>
</dbReference>
<dbReference type="Proteomes" id="UP001501624">
    <property type="component" value="Unassembled WGS sequence"/>
</dbReference>
<dbReference type="EMBL" id="BAABCM010000012">
    <property type="protein sequence ID" value="GAA3839789.1"/>
    <property type="molecule type" value="Genomic_DNA"/>
</dbReference>
<name>A0ABP7JAP7_9PSEU</name>
<evidence type="ECO:0000313" key="2">
    <source>
        <dbReference type="EMBL" id="GAA3839789.1"/>
    </source>
</evidence>
<dbReference type="Gene3D" id="3.90.180.10">
    <property type="entry name" value="Medium-chain alcohol dehydrogenases, catalytic domain"/>
    <property type="match status" value="1"/>
</dbReference>
<reference evidence="3" key="1">
    <citation type="journal article" date="2019" name="Int. J. Syst. Evol. Microbiol.">
        <title>The Global Catalogue of Microorganisms (GCM) 10K type strain sequencing project: providing services to taxonomists for standard genome sequencing and annotation.</title>
        <authorList>
            <consortium name="The Broad Institute Genomics Platform"/>
            <consortium name="The Broad Institute Genome Sequencing Center for Infectious Disease"/>
            <person name="Wu L."/>
            <person name="Ma J."/>
        </authorList>
    </citation>
    <scope>NUCLEOTIDE SEQUENCE [LARGE SCALE GENOMIC DNA]</scope>
    <source>
        <strain evidence="3">JCM 17017</strain>
    </source>
</reference>
<comment type="caution">
    <text evidence="2">The sequence shown here is derived from an EMBL/GenBank/DDBJ whole genome shotgun (WGS) entry which is preliminary data.</text>
</comment>
<accession>A0ABP7JAP7</accession>
<dbReference type="InterPro" id="IPR011032">
    <property type="entry name" value="GroES-like_sf"/>
</dbReference>